<dbReference type="Gene3D" id="3.40.50.720">
    <property type="entry name" value="NAD(P)-binding Rossmann-like Domain"/>
    <property type="match status" value="1"/>
</dbReference>
<dbReference type="PANTHER" id="PTHR47128">
    <property type="match status" value="1"/>
</dbReference>
<proteinExistence type="predicted"/>
<dbReference type="EMBL" id="SRMO01000084">
    <property type="protein sequence ID" value="TGG90904.1"/>
    <property type="molecule type" value="Genomic_DNA"/>
</dbReference>
<evidence type="ECO:0000259" key="3">
    <source>
        <dbReference type="Pfam" id="PF13460"/>
    </source>
</evidence>
<feature type="domain" description="NAD(P)-binding" evidence="3">
    <location>
        <begin position="7"/>
        <end position="193"/>
    </location>
</feature>
<dbReference type="SUPFAM" id="SSF51735">
    <property type="entry name" value="NAD(P)-binding Rossmann-fold domains"/>
    <property type="match status" value="1"/>
</dbReference>
<dbReference type="CDD" id="cd05243">
    <property type="entry name" value="SDR_a5"/>
    <property type="match status" value="1"/>
</dbReference>
<dbReference type="Pfam" id="PF13460">
    <property type="entry name" value="NAD_binding_10"/>
    <property type="match status" value="1"/>
</dbReference>
<dbReference type="AlphaFoldDB" id="A0A524RLF4"/>
<evidence type="ECO:0000256" key="2">
    <source>
        <dbReference type="ARBA" id="ARBA00023276"/>
    </source>
</evidence>
<dbReference type="InterPro" id="IPR016040">
    <property type="entry name" value="NAD(P)-bd_dom"/>
</dbReference>
<dbReference type="Proteomes" id="UP000317990">
    <property type="component" value="Unassembled WGS sequence"/>
</dbReference>
<dbReference type="PANTHER" id="PTHR47128:SF2">
    <property type="entry name" value="PROTEIN HIGH CHLOROPHYLL FLUORESCENCE PHENOTYPE 244, CHLOROPLASTIC"/>
    <property type="match status" value="1"/>
</dbReference>
<evidence type="ECO:0000313" key="5">
    <source>
        <dbReference type="Proteomes" id="UP000317990"/>
    </source>
</evidence>
<dbReference type="InterPro" id="IPR036291">
    <property type="entry name" value="NAD(P)-bd_dom_sf"/>
</dbReference>
<name>A0A524RLF4_9CHRO</name>
<keyword evidence="2" id="KW-0604">Photosystem II</keyword>
<comment type="caution">
    <text evidence="4">The sequence shown here is derived from an EMBL/GenBank/DDBJ whole genome shotgun (WGS) entry which is preliminary data.</text>
</comment>
<dbReference type="GO" id="GO:0015979">
    <property type="term" value="P:photosynthesis"/>
    <property type="evidence" value="ECO:0007669"/>
    <property type="project" value="UniProtKB-KW"/>
</dbReference>
<dbReference type="GO" id="GO:0009523">
    <property type="term" value="C:photosystem II"/>
    <property type="evidence" value="ECO:0007669"/>
    <property type="project" value="UniProtKB-KW"/>
</dbReference>
<protein>
    <submittedName>
        <fullName evidence="4">NAD-dependent epimerase/dehydratase family protein</fullName>
    </submittedName>
</protein>
<gene>
    <name evidence="4" type="ORF">ERJ67_09335</name>
</gene>
<sequence length="320" mass="35460">MQVLVVGATGTLGRQVARACLDRGMQVRCIVRSPRKAPFLTEWGAEVVRGDLLNGDSLDYALEGRSAVIDCATARATDEQSIYTIDWDGKLNLLRRMEAAGIRRIVFTSILNAERHRSVPLMDIKYCTEQLLQQADFDHTILRPAGFMQGLIGTFAIPVLENQMVWTSGTNTPIAYMNSQDVARFAAAALERPSTLGGSYPVVGPRAWDSDGLIRLCESLSGKQAKVFRVSAGLIRFFQAMMSFFEPGLNIAERLAFAEVTGGGDTFDAEMTTSYADFGLDPADTATLENYLKEYYGTILNRLREMEVNLSREEKKKLPF</sequence>
<accession>A0A524RLF4</accession>
<organism evidence="4 5">
    <name type="scientific">Aphanocapsa feldmannii 277cV</name>
    <dbReference type="NCBI Taxonomy" id="2507553"/>
    <lineage>
        <taxon>Bacteria</taxon>
        <taxon>Bacillati</taxon>
        <taxon>Cyanobacteriota</taxon>
        <taxon>Cyanophyceae</taxon>
        <taxon>Oscillatoriophycideae</taxon>
        <taxon>Chroococcales</taxon>
        <taxon>Microcystaceae</taxon>
        <taxon>Aphanocapsa</taxon>
    </lineage>
</organism>
<reference evidence="4 5" key="1">
    <citation type="journal article" date="2019" name="mSystems">
        <title>Life at home and on the roam: Genomic adaptions reflect the dual lifestyle of an intracellular, facultative symbiont.</title>
        <authorList>
            <person name="Burgsdorf I."/>
        </authorList>
    </citation>
    <scope>NUCLEOTIDE SEQUENCE [LARGE SCALE GENOMIC DNA]</scope>
    <source>
        <strain evidence="4">277cV</strain>
    </source>
</reference>
<evidence type="ECO:0000313" key="4">
    <source>
        <dbReference type="EMBL" id="TGG90904.1"/>
    </source>
</evidence>
<keyword evidence="1" id="KW-0602">Photosynthesis</keyword>
<evidence type="ECO:0000256" key="1">
    <source>
        <dbReference type="ARBA" id="ARBA00022531"/>
    </source>
</evidence>
<dbReference type="InterPro" id="IPR044256">
    <property type="entry name" value="HCF244-like"/>
</dbReference>